<dbReference type="GeneID" id="9826708"/>
<gene>
    <name evidence="1" type="ORF">GCK72_007863</name>
</gene>
<evidence type="ECO:0000313" key="2">
    <source>
        <dbReference type="Proteomes" id="UP000483820"/>
    </source>
</evidence>
<accession>A0A6A5HNG7</accession>
<evidence type="ECO:0008006" key="3">
    <source>
        <dbReference type="Google" id="ProtNLM"/>
    </source>
</evidence>
<dbReference type="InterPro" id="IPR021942">
    <property type="entry name" value="DUF3557"/>
</dbReference>
<reference evidence="1 2" key="1">
    <citation type="submission" date="2019-12" db="EMBL/GenBank/DDBJ databases">
        <title>Chromosome-level assembly of the Caenorhabditis remanei genome.</title>
        <authorList>
            <person name="Teterina A.A."/>
            <person name="Willis J.H."/>
            <person name="Phillips P.C."/>
        </authorList>
    </citation>
    <scope>NUCLEOTIDE SEQUENCE [LARGE SCALE GENOMIC DNA]</scope>
    <source>
        <strain evidence="1 2">PX506</strain>
        <tissue evidence="1">Whole organism</tissue>
    </source>
</reference>
<protein>
    <recommendedName>
        <fullName evidence="3">F-box associated domain-containing protein</fullName>
    </recommendedName>
</protein>
<dbReference type="Pfam" id="PF12078">
    <property type="entry name" value="DUF3557"/>
    <property type="match status" value="1"/>
</dbReference>
<comment type="caution">
    <text evidence="1">The sequence shown here is derived from an EMBL/GenBank/DDBJ whole genome shotgun (WGS) entry which is preliminary data.</text>
</comment>
<dbReference type="PANTHER" id="PTHR31379:SF3">
    <property type="entry name" value="F-BOX C PROTEIN-RELATED"/>
    <property type="match status" value="1"/>
</dbReference>
<evidence type="ECO:0000313" key="1">
    <source>
        <dbReference type="EMBL" id="KAF1767903.1"/>
    </source>
</evidence>
<organism evidence="1 2">
    <name type="scientific">Caenorhabditis remanei</name>
    <name type="common">Caenorhabditis vulgaris</name>
    <dbReference type="NCBI Taxonomy" id="31234"/>
    <lineage>
        <taxon>Eukaryota</taxon>
        <taxon>Metazoa</taxon>
        <taxon>Ecdysozoa</taxon>
        <taxon>Nematoda</taxon>
        <taxon>Chromadorea</taxon>
        <taxon>Rhabditida</taxon>
        <taxon>Rhabditina</taxon>
        <taxon>Rhabditomorpha</taxon>
        <taxon>Rhabditoidea</taxon>
        <taxon>Rhabditidae</taxon>
        <taxon>Peloderinae</taxon>
        <taxon>Caenorhabditis</taxon>
    </lineage>
</organism>
<dbReference type="PANTHER" id="PTHR31379">
    <property type="entry name" value="F-BOX C PROTEIN-RELATED-RELATED"/>
    <property type="match status" value="1"/>
</dbReference>
<sequence>MENQEILRSKPLSYEASKAVLKSLKLETRESINRRIPALRTVNSRLPYVLEDVVICDDFFEIDGRQWNMRPVWVQISENPIRQVVDPEKCKLELHQNLRKEYYSLNKSPEEIYEKLFHEYIRDGTVVRGSLYLIGIPEFMKGIRENEKDLKMKVTNLEVDIYERDYHFFRFIDVVVLENVLIIAYENSLTLLDKPEIKTCQNLTVVAVFYVLPSVDQFLRLRNQNLKLENFGLTLHDLQLLVQDWITTGRDIGSRFRWEPPLSSEDVLPIMEHLKTHLGAVEAGSHLDYYFSNKTIHGKGITLKMGEDCELVMFCGKSNIPSAFHILHPWFFEMEVVSSTRAAVTVPTSGV</sequence>
<dbReference type="AlphaFoldDB" id="A0A6A5HNG7"/>
<dbReference type="EMBL" id="WUAV01000002">
    <property type="protein sequence ID" value="KAF1767903.1"/>
    <property type="molecule type" value="Genomic_DNA"/>
</dbReference>
<name>A0A6A5HNG7_CAERE</name>
<dbReference type="Proteomes" id="UP000483820">
    <property type="component" value="Chromosome II"/>
</dbReference>
<dbReference type="CTD" id="9826708"/>
<proteinExistence type="predicted"/>
<dbReference type="RefSeq" id="XP_003097550.2">
    <property type="nucleotide sequence ID" value="XM_003097502.2"/>
</dbReference>
<dbReference type="KEGG" id="crq:GCK72_007863"/>